<dbReference type="GO" id="GO:0032040">
    <property type="term" value="C:small-subunit processome"/>
    <property type="evidence" value="ECO:0007669"/>
    <property type="project" value="TreeGrafter"/>
</dbReference>
<dbReference type="PANTHER" id="PTHR14927:SF0">
    <property type="entry name" value="NUCLEOLAR PROTEIN 10"/>
    <property type="match status" value="1"/>
</dbReference>
<evidence type="ECO:0000313" key="8">
    <source>
        <dbReference type="Proteomes" id="UP001642409"/>
    </source>
</evidence>
<comment type="caution">
    <text evidence="5">The sequence shown here is derived from an EMBL/GenBank/DDBJ whole genome shotgun (WGS) entry which is preliminary data.</text>
</comment>
<evidence type="ECO:0000256" key="1">
    <source>
        <dbReference type="SAM" id="MobiDB-lite"/>
    </source>
</evidence>
<dbReference type="InterPro" id="IPR056550">
    <property type="entry name" value="NOL10_2nd"/>
</dbReference>
<dbReference type="Pfam" id="PF23098">
    <property type="entry name" value="Beta-prop_NOL10_N"/>
    <property type="match status" value="1"/>
</dbReference>
<dbReference type="PANTHER" id="PTHR14927">
    <property type="entry name" value="NUCLEOLAR PROTEIN 10"/>
    <property type="match status" value="1"/>
</dbReference>
<dbReference type="AlphaFoldDB" id="A0AA86R980"/>
<keyword evidence="8" id="KW-1185">Reference proteome</keyword>
<name>A0AA86R980_9EUKA</name>
<dbReference type="Pfam" id="PF23097">
    <property type="entry name" value="NOL10_2nd"/>
    <property type="match status" value="1"/>
</dbReference>
<proteinExistence type="predicted"/>
<evidence type="ECO:0000313" key="6">
    <source>
        <dbReference type="EMBL" id="CAL6035758.1"/>
    </source>
</evidence>
<evidence type="ECO:0000259" key="3">
    <source>
        <dbReference type="Pfam" id="PF23098"/>
    </source>
</evidence>
<dbReference type="GO" id="GO:0000462">
    <property type="term" value="P:maturation of SSU-rRNA from tricistronic rRNA transcript (SSU-rRNA, 5.8S rRNA, LSU-rRNA)"/>
    <property type="evidence" value="ECO:0007669"/>
    <property type="project" value="TreeGrafter"/>
</dbReference>
<dbReference type="InterPro" id="IPR015943">
    <property type="entry name" value="WD40/YVTN_repeat-like_dom_sf"/>
</dbReference>
<dbReference type="SUPFAM" id="SSF50978">
    <property type="entry name" value="WD40 repeat-like"/>
    <property type="match status" value="1"/>
</dbReference>
<evidence type="ECO:0000313" key="4">
    <source>
        <dbReference type="EMBL" id="CAI9935871.1"/>
    </source>
</evidence>
<organism evidence="5">
    <name type="scientific">Hexamita inflata</name>
    <dbReference type="NCBI Taxonomy" id="28002"/>
    <lineage>
        <taxon>Eukaryota</taxon>
        <taxon>Metamonada</taxon>
        <taxon>Diplomonadida</taxon>
        <taxon>Hexamitidae</taxon>
        <taxon>Hexamitinae</taxon>
        <taxon>Hexamita</taxon>
    </lineage>
</organism>
<dbReference type="InterPro" id="IPR040382">
    <property type="entry name" value="NOL10/Enp2"/>
</dbReference>
<accession>A0AA86R980</accession>
<dbReference type="EMBL" id="CAXDID020000132">
    <property type="protein sequence ID" value="CAL6035758.1"/>
    <property type="molecule type" value="Genomic_DNA"/>
</dbReference>
<dbReference type="GO" id="GO:0030686">
    <property type="term" value="C:90S preribosome"/>
    <property type="evidence" value="ECO:0007669"/>
    <property type="project" value="TreeGrafter"/>
</dbReference>
<dbReference type="InterPro" id="IPR036322">
    <property type="entry name" value="WD40_repeat_dom_sf"/>
</dbReference>
<protein>
    <submittedName>
        <fullName evidence="5">WD40 domain-containing protein</fullName>
    </submittedName>
    <submittedName>
        <fullName evidence="6">WD40_domain-containing protein</fullName>
    </submittedName>
</protein>
<gene>
    <name evidence="4" type="ORF">HINF_LOCUS23516</name>
    <name evidence="6" type="ORF">HINF_LOCUS36082</name>
    <name evidence="7" type="ORF">HINF_LOCUS39342</name>
    <name evidence="5" type="ORF">HINF_LOCUS55959</name>
</gene>
<evidence type="ECO:0000313" key="5">
    <source>
        <dbReference type="EMBL" id="CAI9968314.1"/>
    </source>
</evidence>
<feature type="domain" description="Nucleolar protein 10-like second" evidence="2">
    <location>
        <begin position="352"/>
        <end position="392"/>
    </location>
</feature>
<dbReference type="InterPro" id="IPR056551">
    <property type="entry name" value="Beta-prop_NOL10_N"/>
</dbReference>
<dbReference type="EMBL" id="CAXDID020000152">
    <property type="protein sequence ID" value="CAL6041919.1"/>
    <property type="molecule type" value="Genomic_DNA"/>
</dbReference>
<reference evidence="5" key="1">
    <citation type="submission" date="2023-06" db="EMBL/GenBank/DDBJ databases">
        <authorList>
            <person name="Kurt Z."/>
        </authorList>
    </citation>
    <scope>NUCLEOTIDE SEQUENCE</scope>
</reference>
<evidence type="ECO:0000313" key="7">
    <source>
        <dbReference type="EMBL" id="CAL6041919.1"/>
    </source>
</evidence>
<dbReference type="Gene3D" id="2.130.10.10">
    <property type="entry name" value="YVTN repeat-like/Quinoprotein amine dehydrogenase"/>
    <property type="match status" value="1"/>
</dbReference>
<sequence>MSIFTSLQSKIYNLTPKTTQLPAFLDKNERKKLIAADDSYHLIQDGYFPHIATNLLISPNQKFLLAAGSYPHQIRLFDLDNSTMKFQRNQNCETVAMEFLGADWRKFALVLDDKSVEIHSQKGKMFGARVPKPARSIAFDVHEATLNIAGSSSDIYRLDLFKGCFKTSFNLQTEFVNQLVYQQNLELLLAAHQTGVSFIDTRTDKVAGFLPTQVQACSVCSDRNKVVVGLQNGEMLTYDVRSSVPLLKTLCGSHPVKQLQFTEYLNTKYLIQADLRQLRVYEEDKLKFYIEPGTGIYKFQKFENSGLFALACEDQFLNMFYAPDLGPAPSWAKDLDEQVLQLDVQQSAGEFANYKFCTRQELEALGLANLCETGQVITYMHGFYIPKDLYKKQSGKQNLDEIKERKREEAEKIKEKKSKPRADDRFNE</sequence>
<dbReference type="EMBL" id="CATOUU010001035">
    <property type="protein sequence ID" value="CAI9968314.1"/>
    <property type="molecule type" value="Genomic_DNA"/>
</dbReference>
<reference evidence="6 8" key="2">
    <citation type="submission" date="2024-07" db="EMBL/GenBank/DDBJ databases">
        <authorList>
            <person name="Akdeniz Z."/>
        </authorList>
    </citation>
    <scope>NUCLEOTIDE SEQUENCE [LARGE SCALE GENOMIC DNA]</scope>
</reference>
<dbReference type="EMBL" id="CATOUU010000627">
    <property type="protein sequence ID" value="CAI9935871.1"/>
    <property type="molecule type" value="Genomic_DNA"/>
</dbReference>
<dbReference type="Proteomes" id="UP001642409">
    <property type="component" value="Unassembled WGS sequence"/>
</dbReference>
<feature type="domain" description="Nucleolar protein 10-like N-terminal" evidence="3">
    <location>
        <begin position="8"/>
        <end position="336"/>
    </location>
</feature>
<feature type="region of interest" description="Disordered" evidence="1">
    <location>
        <begin position="406"/>
        <end position="428"/>
    </location>
</feature>
<evidence type="ECO:0000259" key="2">
    <source>
        <dbReference type="Pfam" id="PF23097"/>
    </source>
</evidence>